<reference evidence="2 3" key="1">
    <citation type="submission" date="2019-07" db="EMBL/GenBank/DDBJ databases">
        <title>Genomic Encyclopedia of Type Strains, Phase III (KMG-III): the genomes of soil and plant-associated and newly described type strains.</title>
        <authorList>
            <person name="Whitman W."/>
        </authorList>
    </citation>
    <scope>NUCLEOTIDE SEQUENCE [LARGE SCALE GENOMIC DNA]</scope>
    <source>
        <strain evidence="2 3">BL24</strain>
    </source>
</reference>
<comment type="caution">
    <text evidence="2">The sequence shown here is derived from an EMBL/GenBank/DDBJ whole genome shotgun (WGS) entry which is preliminary data.</text>
</comment>
<feature type="transmembrane region" description="Helical" evidence="1">
    <location>
        <begin position="48"/>
        <end position="68"/>
    </location>
</feature>
<keyword evidence="1" id="KW-1133">Transmembrane helix</keyword>
<keyword evidence="1" id="KW-0472">Membrane</keyword>
<name>A0A5S5CKW1_9BACL</name>
<dbReference type="EMBL" id="VNHS01000001">
    <property type="protein sequence ID" value="TYP79517.1"/>
    <property type="molecule type" value="Genomic_DNA"/>
</dbReference>
<dbReference type="InterPro" id="IPR031306">
    <property type="entry name" value="CcdC"/>
</dbReference>
<dbReference type="PANTHER" id="PTHR39164">
    <property type="entry name" value="PROTEIN CCDC"/>
    <property type="match status" value="1"/>
</dbReference>
<dbReference type="RefSeq" id="WP_187433995.1">
    <property type="nucleotide sequence ID" value="NZ_VNHS01000001.1"/>
</dbReference>
<keyword evidence="3" id="KW-1185">Reference proteome</keyword>
<protein>
    <submittedName>
        <fullName evidence="2">Uncharacterized protein DUF1453</fullName>
    </submittedName>
</protein>
<feature type="transmembrane region" description="Helical" evidence="1">
    <location>
        <begin position="88"/>
        <end position="106"/>
    </location>
</feature>
<keyword evidence="1" id="KW-0812">Transmembrane</keyword>
<dbReference type="AlphaFoldDB" id="A0A5S5CKW1"/>
<accession>A0A5S5CKW1</accession>
<dbReference type="PANTHER" id="PTHR39164:SF1">
    <property type="entry name" value="PROTEIN CCDC"/>
    <property type="match status" value="1"/>
</dbReference>
<dbReference type="Proteomes" id="UP000323257">
    <property type="component" value="Unassembled WGS sequence"/>
</dbReference>
<dbReference type="Pfam" id="PF07301">
    <property type="entry name" value="DUF1453"/>
    <property type="match status" value="1"/>
</dbReference>
<feature type="transmembrane region" description="Helical" evidence="1">
    <location>
        <begin position="16"/>
        <end position="36"/>
    </location>
</feature>
<evidence type="ECO:0000256" key="1">
    <source>
        <dbReference type="SAM" id="Phobius"/>
    </source>
</evidence>
<proteinExistence type="predicted"/>
<evidence type="ECO:0000313" key="3">
    <source>
        <dbReference type="Proteomes" id="UP000323257"/>
    </source>
</evidence>
<sequence>MNWFNRTNKPVTRGGLWILLPVAIVPVLFAFTLYQLRHIPERPFHLPAYWELAIAMALGLAFGVVMLIQTAYEKRDDGLIYPISNKNFKYVLLGIIVIRFALSEYFRTLDQTVFTVLAMVLALTYLFVWRIGSFMKVRRLLRQDEVPAASEGAA</sequence>
<feature type="transmembrane region" description="Helical" evidence="1">
    <location>
        <begin position="112"/>
        <end position="132"/>
    </location>
</feature>
<evidence type="ECO:0000313" key="2">
    <source>
        <dbReference type="EMBL" id="TYP79517.1"/>
    </source>
</evidence>
<dbReference type="InterPro" id="IPR058247">
    <property type="entry name" value="DUF1453"/>
</dbReference>
<gene>
    <name evidence="2" type="ORF">BCM02_101635</name>
</gene>
<organism evidence="2 3">
    <name type="scientific">Paenibacillus methanolicus</name>
    <dbReference type="NCBI Taxonomy" id="582686"/>
    <lineage>
        <taxon>Bacteria</taxon>
        <taxon>Bacillati</taxon>
        <taxon>Bacillota</taxon>
        <taxon>Bacilli</taxon>
        <taxon>Bacillales</taxon>
        <taxon>Paenibacillaceae</taxon>
        <taxon>Paenibacillus</taxon>
    </lineage>
</organism>